<feature type="transmembrane region" description="Helical" evidence="2">
    <location>
        <begin position="41"/>
        <end position="69"/>
    </location>
</feature>
<dbReference type="OrthoDB" id="6261431at2759"/>
<feature type="compositionally biased region" description="Polar residues" evidence="1">
    <location>
        <begin position="255"/>
        <end position="266"/>
    </location>
</feature>
<gene>
    <name evidence="3" type="ORF">SSLN_LOCUS18048</name>
</gene>
<feature type="region of interest" description="Disordered" evidence="1">
    <location>
        <begin position="422"/>
        <end position="484"/>
    </location>
</feature>
<dbReference type="Proteomes" id="UP000275846">
    <property type="component" value="Unassembled WGS sequence"/>
</dbReference>
<sequence length="602" mass="65264">MHTAFLIGILTLIGIVLYVGSVSQAFDAITGPITTETKYVYFYGAALRLCIVAFVLSEFSGVFAIYLFLAQRRHQSQVKGICPQMTNNKAMSTQNQKEYKVHDCLLATTPLGGDSGYFANSISTIGFSPSQVVVTTTSFAQVSLFENASSVKNRANSIAVSAPYSRSSSQKTLLGLPVSCRRGQESKSPGKNHTAGDTIRVKVLPHPTTKVSRGELNATQSVQSLNVISLPTSPSESPSCSVSSSSPPPSKAPVISQSPKNKSTQRIPLKRRKIVPANCSTSSLRWVDEGGRRPVGARSAISISSQPERGEETLQASQRKKPRPSVEAVTRSSCRDCELLHYKSRPSRAVLASGTISRPRLSGTIVLTASEVEMSSSSTSHSDHPLESLNLEAEYSFNEKSSSRCEMDRKCYYDQSSAHAFQVPANRAKPKSSHQRRHSSLEASSSLLTAQKSSDEKAGDGSTSQSSSAFSHPEEYTAHQVSAQSTSNSEWYLKRFISPTSAIGPTSASEACQCTVNAPKLQTWEPERTHSTCTASGESQPFETRLPPSLPSHRSPYAPLHLLQSTRVPTGHTCHPQSRRFPTTDSSKSSEKQAHYQKITPV</sequence>
<proteinExistence type="predicted"/>
<dbReference type="Gene3D" id="1.20.140.150">
    <property type="match status" value="1"/>
</dbReference>
<reference evidence="3 4" key="2">
    <citation type="submission" date="2018-11" db="EMBL/GenBank/DDBJ databases">
        <authorList>
            <consortium name="Pathogen Informatics"/>
        </authorList>
    </citation>
    <scope>NUCLEOTIDE SEQUENCE [LARGE SCALE GENOMIC DNA]</scope>
    <source>
        <strain evidence="3 4">NST_G2</strain>
    </source>
</reference>
<dbReference type="AlphaFoldDB" id="A0A183TNK0"/>
<feature type="region of interest" description="Disordered" evidence="1">
    <location>
        <begin position="298"/>
        <end position="327"/>
    </location>
</feature>
<keyword evidence="2" id="KW-0812">Transmembrane</keyword>
<feature type="compositionally biased region" description="Low complexity" evidence="1">
    <location>
        <begin position="229"/>
        <end position="245"/>
    </location>
</feature>
<name>A0A183TNK0_SCHSO</name>
<accession>A0A183TNK0</accession>
<evidence type="ECO:0000313" key="5">
    <source>
        <dbReference type="WBParaSite" id="SSLN_0001873101-mRNA-1"/>
    </source>
</evidence>
<feature type="region of interest" description="Disordered" evidence="1">
    <location>
        <begin position="173"/>
        <end position="200"/>
    </location>
</feature>
<evidence type="ECO:0000256" key="2">
    <source>
        <dbReference type="SAM" id="Phobius"/>
    </source>
</evidence>
<evidence type="ECO:0000313" key="4">
    <source>
        <dbReference type="Proteomes" id="UP000275846"/>
    </source>
</evidence>
<feature type="compositionally biased region" description="Polar residues" evidence="1">
    <location>
        <begin position="531"/>
        <end position="542"/>
    </location>
</feature>
<evidence type="ECO:0000313" key="3">
    <source>
        <dbReference type="EMBL" id="VDM04434.1"/>
    </source>
</evidence>
<keyword evidence="4" id="KW-1185">Reference proteome</keyword>
<reference evidence="5" key="1">
    <citation type="submission" date="2016-06" db="UniProtKB">
        <authorList>
            <consortium name="WormBaseParasite"/>
        </authorList>
    </citation>
    <scope>IDENTIFICATION</scope>
</reference>
<keyword evidence="2" id="KW-1133">Transmembrane helix</keyword>
<organism evidence="5">
    <name type="scientific">Schistocephalus solidus</name>
    <name type="common">Tapeworm</name>
    <dbReference type="NCBI Taxonomy" id="70667"/>
    <lineage>
        <taxon>Eukaryota</taxon>
        <taxon>Metazoa</taxon>
        <taxon>Spiralia</taxon>
        <taxon>Lophotrochozoa</taxon>
        <taxon>Platyhelminthes</taxon>
        <taxon>Cestoda</taxon>
        <taxon>Eucestoda</taxon>
        <taxon>Diphyllobothriidea</taxon>
        <taxon>Diphyllobothriidae</taxon>
        <taxon>Schistocephalus</taxon>
    </lineage>
</organism>
<dbReference type="STRING" id="70667.A0A183TNK0"/>
<feature type="compositionally biased region" description="Low complexity" evidence="1">
    <location>
        <begin position="545"/>
        <end position="556"/>
    </location>
</feature>
<evidence type="ECO:0000256" key="1">
    <source>
        <dbReference type="SAM" id="MobiDB-lite"/>
    </source>
</evidence>
<dbReference type="WBParaSite" id="SSLN_0001873101-mRNA-1">
    <property type="protein sequence ID" value="SSLN_0001873101-mRNA-1"/>
    <property type="gene ID" value="SSLN_0001873101"/>
</dbReference>
<feature type="compositionally biased region" description="Polar residues" evidence="1">
    <location>
        <begin position="461"/>
        <end position="470"/>
    </location>
</feature>
<keyword evidence="2" id="KW-0472">Membrane</keyword>
<protein>
    <submittedName>
        <fullName evidence="3 5">Uncharacterized protein</fullName>
    </submittedName>
</protein>
<feature type="compositionally biased region" description="Basic residues" evidence="1">
    <location>
        <begin position="428"/>
        <end position="438"/>
    </location>
</feature>
<feature type="region of interest" description="Disordered" evidence="1">
    <location>
        <begin position="531"/>
        <end position="602"/>
    </location>
</feature>
<dbReference type="EMBL" id="UYSU01043585">
    <property type="protein sequence ID" value="VDM04434.1"/>
    <property type="molecule type" value="Genomic_DNA"/>
</dbReference>
<feature type="region of interest" description="Disordered" evidence="1">
    <location>
        <begin position="229"/>
        <end position="270"/>
    </location>
</feature>